<evidence type="ECO:0000256" key="1">
    <source>
        <dbReference type="SAM" id="Phobius"/>
    </source>
</evidence>
<reference evidence="2 3" key="1">
    <citation type="submission" date="2024-09" db="EMBL/GenBank/DDBJ databases">
        <authorList>
            <person name="Sun Q."/>
            <person name="Mori K."/>
        </authorList>
    </citation>
    <scope>NUCLEOTIDE SEQUENCE [LARGE SCALE GENOMIC DNA]</scope>
    <source>
        <strain evidence="2 3">JCM 9626</strain>
    </source>
</reference>
<dbReference type="EMBL" id="JBHMDG010000004">
    <property type="protein sequence ID" value="MFB9312230.1"/>
    <property type="molecule type" value="Genomic_DNA"/>
</dbReference>
<protein>
    <submittedName>
        <fullName evidence="2">Uncharacterized protein</fullName>
    </submittedName>
</protein>
<keyword evidence="3" id="KW-1185">Reference proteome</keyword>
<feature type="transmembrane region" description="Helical" evidence="1">
    <location>
        <begin position="35"/>
        <end position="62"/>
    </location>
</feature>
<keyword evidence="1" id="KW-0472">Membrane</keyword>
<comment type="caution">
    <text evidence="2">The sequence shown here is derived from an EMBL/GenBank/DDBJ whole genome shotgun (WGS) entry which is preliminary data.</text>
</comment>
<name>A0ABV5K8S7_9ACTN</name>
<evidence type="ECO:0000313" key="2">
    <source>
        <dbReference type="EMBL" id="MFB9312230.1"/>
    </source>
</evidence>
<keyword evidence="1" id="KW-0812">Transmembrane</keyword>
<accession>A0ABV5K8S7</accession>
<sequence>MSLRRSAQGAGGWLLTAAGVIAIVVVTTGDHRFSQVGGVVVAVAAGLSVLAPFAVGAAYLAIRRRNRTKESAADGVPVSPRARALQTSLASMLDRVDETDDVLGLHRVVRGDRLELTATALREIDDPWEALSFIWFVRPSQPADFPQSARFHGLPGWAQDAVVLLDLRRELQLRGAASALADGPGFYRHGFTRIGEAASRTGSRELVDTLLDARHASAKGDDPGDPVRQRLLALLDDPASWTQLLASSD</sequence>
<evidence type="ECO:0000313" key="3">
    <source>
        <dbReference type="Proteomes" id="UP001589750"/>
    </source>
</evidence>
<feature type="transmembrane region" description="Helical" evidence="1">
    <location>
        <begin position="12"/>
        <end position="29"/>
    </location>
</feature>
<dbReference type="Proteomes" id="UP001589750">
    <property type="component" value="Unassembled WGS sequence"/>
</dbReference>
<keyword evidence="1" id="KW-1133">Transmembrane helix</keyword>
<proteinExistence type="predicted"/>
<dbReference type="RefSeq" id="WP_140010514.1">
    <property type="nucleotide sequence ID" value="NZ_JBHMDG010000004.1"/>
</dbReference>
<gene>
    <name evidence="2" type="ORF">ACFFRI_04155</name>
</gene>
<organism evidence="2 3">
    <name type="scientific">Nocardioides plantarum</name>
    <dbReference type="NCBI Taxonomy" id="29299"/>
    <lineage>
        <taxon>Bacteria</taxon>
        <taxon>Bacillati</taxon>
        <taxon>Actinomycetota</taxon>
        <taxon>Actinomycetes</taxon>
        <taxon>Propionibacteriales</taxon>
        <taxon>Nocardioidaceae</taxon>
        <taxon>Nocardioides</taxon>
    </lineage>
</organism>